<organism evidence="6 7">
    <name type="scientific">Zasmidium cellare</name>
    <name type="common">Wine cellar mold</name>
    <name type="synonym">Racodium cellare</name>
    <dbReference type="NCBI Taxonomy" id="395010"/>
    <lineage>
        <taxon>Eukaryota</taxon>
        <taxon>Fungi</taxon>
        <taxon>Dikarya</taxon>
        <taxon>Ascomycota</taxon>
        <taxon>Pezizomycotina</taxon>
        <taxon>Dothideomycetes</taxon>
        <taxon>Dothideomycetidae</taxon>
        <taxon>Mycosphaerellales</taxon>
        <taxon>Mycosphaerellaceae</taxon>
        <taxon>Zasmidium</taxon>
    </lineage>
</organism>
<evidence type="ECO:0000313" key="6">
    <source>
        <dbReference type="EMBL" id="KAK4504876.1"/>
    </source>
</evidence>
<feature type="domain" description="TRUD" evidence="5">
    <location>
        <begin position="391"/>
        <end position="680"/>
    </location>
</feature>
<protein>
    <recommendedName>
        <fullName evidence="5">TRUD domain-containing protein</fullName>
    </recommendedName>
</protein>
<gene>
    <name evidence="6" type="ORF">PRZ48_002839</name>
</gene>
<evidence type="ECO:0000256" key="2">
    <source>
        <dbReference type="ARBA" id="ARBA00022694"/>
    </source>
</evidence>
<evidence type="ECO:0000256" key="3">
    <source>
        <dbReference type="ARBA" id="ARBA00023235"/>
    </source>
</evidence>
<dbReference type="InterPro" id="IPR020119">
    <property type="entry name" value="PsdUridine_synth_TruD_CS"/>
</dbReference>
<dbReference type="PANTHER" id="PTHR13326">
    <property type="entry name" value="TRNA PSEUDOURIDINE SYNTHASE D"/>
    <property type="match status" value="1"/>
</dbReference>
<dbReference type="PROSITE" id="PS50984">
    <property type="entry name" value="TRUD"/>
    <property type="match status" value="1"/>
</dbReference>
<accession>A0ABR0EUW5</accession>
<dbReference type="InterPro" id="IPR011760">
    <property type="entry name" value="PsdUridine_synth_TruD_insert"/>
</dbReference>
<dbReference type="Gene3D" id="3.30.2350.20">
    <property type="entry name" value="TruD, catalytic domain"/>
    <property type="match status" value="2"/>
</dbReference>
<feature type="compositionally biased region" description="Basic and acidic residues" evidence="4">
    <location>
        <begin position="66"/>
        <end position="88"/>
    </location>
</feature>
<evidence type="ECO:0000259" key="5">
    <source>
        <dbReference type="PROSITE" id="PS50984"/>
    </source>
</evidence>
<evidence type="ECO:0000256" key="4">
    <source>
        <dbReference type="SAM" id="MobiDB-lite"/>
    </source>
</evidence>
<evidence type="ECO:0000313" key="7">
    <source>
        <dbReference type="Proteomes" id="UP001305779"/>
    </source>
</evidence>
<evidence type="ECO:0000256" key="1">
    <source>
        <dbReference type="ARBA" id="ARBA00007953"/>
    </source>
</evidence>
<dbReference type="Pfam" id="PF01142">
    <property type="entry name" value="TruD"/>
    <property type="match status" value="1"/>
</dbReference>
<reference evidence="6 7" key="1">
    <citation type="journal article" date="2023" name="G3 (Bethesda)">
        <title>A chromosome-level genome assembly of Zasmidium syzygii isolated from banana leaves.</title>
        <authorList>
            <person name="van Westerhoven A.C."/>
            <person name="Mehrabi R."/>
            <person name="Talebi R."/>
            <person name="Steentjes M.B.F."/>
            <person name="Corcolon B."/>
            <person name="Chong P.A."/>
            <person name="Kema G.H.J."/>
            <person name="Seidl M.F."/>
        </authorList>
    </citation>
    <scope>NUCLEOTIDE SEQUENCE [LARGE SCALE GENOMIC DNA]</scope>
    <source>
        <strain evidence="6 7">P124</strain>
    </source>
</reference>
<dbReference type="InterPro" id="IPR020103">
    <property type="entry name" value="PsdUridine_synth_cat_dom_sf"/>
</dbReference>
<dbReference type="Proteomes" id="UP001305779">
    <property type="component" value="Unassembled WGS sequence"/>
</dbReference>
<comment type="similarity">
    <text evidence="1">Belongs to the pseudouridine synthase TruD family.</text>
</comment>
<name>A0ABR0EUW5_ZASCE</name>
<dbReference type="PANTHER" id="PTHR13326:SF21">
    <property type="entry name" value="PSEUDOURIDYLATE SYNTHASE PUS7L"/>
    <property type="match status" value="1"/>
</dbReference>
<dbReference type="CDD" id="cd02576">
    <property type="entry name" value="PseudoU_synth_ScPUS7"/>
    <property type="match status" value="1"/>
</dbReference>
<dbReference type="NCBIfam" id="TIGR00094">
    <property type="entry name" value="tRNA_TruD_broad"/>
    <property type="match status" value="1"/>
</dbReference>
<dbReference type="InterPro" id="IPR042214">
    <property type="entry name" value="TruD_catalytic"/>
</dbReference>
<feature type="region of interest" description="Disordered" evidence="4">
    <location>
        <begin position="552"/>
        <end position="577"/>
    </location>
</feature>
<proteinExistence type="inferred from homology"/>
<keyword evidence="2" id="KW-0819">tRNA processing</keyword>
<dbReference type="PROSITE" id="PS01268">
    <property type="entry name" value="UPF0024"/>
    <property type="match status" value="1"/>
</dbReference>
<feature type="compositionally biased region" description="Low complexity" evidence="4">
    <location>
        <begin position="229"/>
        <end position="243"/>
    </location>
</feature>
<dbReference type="PIRSF" id="PIRSF037016">
    <property type="entry name" value="Pseudouridin_synth_euk_prd"/>
    <property type="match status" value="1"/>
</dbReference>
<dbReference type="SUPFAM" id="SSF55120">
    <property type="entry name" value="Pseudouridine synthase"/>
    <property type="match status" value="1"/>
</dbReference>
<dbReference type="InterPro" id="IPR001656">
    <property type="entry name" value="PsdUridine_synth_TruD"/>
</dbReference>
<dbReference type="EMBL" id="JAXOVC010000002">
    <property type="protein sequence ID" value="KAK4504876.1"/>
    <property type="molecule type" value="Genomic_DNA"/>
</dbReference>
<feature type="region of interest" description="Disordered" evidence="4">
    <location>
        <begin position="229"/>
        <end position="253"/>
    </location>
</feature>
<feature type="region of interest" description="Disordered" evidence="4">
    <location>
        <begin position="59"/>
        <end position="126"/>
    </location>
</feature>
<comment type="caution">
    <text evidence="6">The sequence shown here is derived from an EMBL/GenBank/DDBJ whole genome shotgun (WGS) entry which is preliminary data.</text>
</comment>
<feature type="compositionally biased region" description="Basic and acidic residues" evidence="4">
    <location>
        <begin position="96"/>
        <end position="107"/>
    </location>
</feature>
<keyword evidence="3" id="KW-0413">Isomerase</keyword>
<keyword evidence="7" id="KW-1185">Reference proteome</keyword>
<sequence length="772" mass="85615">MATIRHPNEDAAEMQDAQERAVGISVFVRPDAPGFRCTVKQRYTDFLVHEILPNGETLHLTEISGEQDRKRKREENGESSRKKQREDAAIPAASGAEKEAEGVAVKEEADEASIPAKPENETTSASVEAVKAEAIASISDEDKATLNNVFGEKTTSSILNLFAAVVAFPDRKARNHNSVSSEPFAEKSKRTEAHTCIRRIFKSRLETITVQEQEHQTGPGTIISIKAAPPKAAAQAQANGNNRNGRDGQRGKQQWSDLGGEYLHFSLYKENKDTMEVLSFISSQLKLHTKHVSFAGTKDRRGVTVQRVAIHRMYRQRIESMNRIARGWRAGGPWEYKKEGLELGMLSGNEFLLTLRDASFDGEEAGWTMEQRLEHAKKLTETAAQNLHASGYLNYYGLQRFGTYSTGTHIVGMKMLKGDLEGAVDSLLSYDESLLEESSENRKVPQDDVSRATAIHAFRKNGNSNEALSLLPSRFNAERGIITHMGKRDRKTGRRPNENDFQGALMSIQRQLRLMYVHAYQSFVWNTAAGKRWETFGDKVVEGDLVVVGEKEQQEGVANGNKPHAEEVDEDGEPIIHPTASAASGTEEAATAAAAPVDLDDLITRARPLSKTEAESGRFSILDVVLPLPGFDVEYPKNEIGQFYKDFMASENGGEIDPYNMRRAWKDISLPGGYRKLMSRPLGKGVEVEVKAYSGVEEQMVETDLEKLEKAKKAENGTADEEMKTEDSAEKTRIAIILKLQLGSSQYATMALRELTKGGAVGYRPDFSAKNR</sequence>